<dbReference type="RefSeq" id="WP_245719662.1">
    <property type="nucleotide sequence ID" value="NZ_FMTT01000018.1"/>
</dbReference>
<feature type="domain" description="Phytase-like" evidence="1">
    <location>
        <begin position="62"/>
        <end position="127"/>
    </location>
</feature>
<dbReference type="Pfam" id="PF13449">
    <property type="entry name" value="Phytase-like"/>
    <property type="match status" value="1"/>
</dbReference>
<evidence type="ECO:0000259" key="1">
    <source>
        <dbReference type="Pfam" id="PF13449"/>
    </source>
</evidence>
<reference evidence="3" key="1">
    <citation type="submission" date="2016-10" db="EMBL/GenBank/DDBJ databases">
        <authorList>
            <person name="Varghese N."/>
            <person name="Submissions S."/>
        </authorList>
    </citation>
    <scope>NUCLEOTIDE SEQUENCE [LARGE SCALE GENOMIC DNA]</scope>
    <source>
        <strain evidence="3">CGMCC 1.8946</strain>
    </source>
</reference>
<keyword evidence="3" id="KW-1185">Reference proteome</keyword>
<dbReference type="EMBL" id="FMTT01000018">
    <property type="protein sequence ID" value="SCW59517.1"/>
    <property type="molecule type" value="Genomic_DNA"/>
</dbReference>
<dbReference type="AlphaFoldDB" id="A0A1G4RS19"/>
<name>A0A1G4RS19_9BACL</name>
<proteinExistence type="predicted"/>
<sequence length="157" mass="17124">MPKIAAVHEWKNPGTLVGSLKEGGFSGLIHLPGDPADVFYTLADRGPNGEFGKDKLRTFPNETYVPRIYKIKAAGGTIEVLETIKLHLPAGKELIVDVAKLGYPHEKLEGLAVVDKHTIAVVNDNDFGVDGYDDQGQLKVNGNPTQMYIIQVSEELK</sequence>
<gene>
    <name evidence="2" type="ORF">SAMN04487970_101893</name>
</gene>
<dbReference type="STRING" id="624147.SAMN04487970_101893"/>
<evidence type="ECO:0000313" key="2">
    <source>
        <dbReference type="EMBL" id="SCW59517.1"/>
    </source>
</evidence>
<accession>A0A1G4RS19</accession>
<organism evidence="2 3">
    <name type="scientific">Paenibacillus tianmuensis</name>
    <dbReference type="NCBI Taxonomy" id="624147"/>
    <lineage>
        <taxon>Bacteria</taxon>
        <taxon>Bacillati</taxon>
        <taxon>Bacillota</taxon>
        <taxon>Bacilli</taxon>
        <taxon>Bacillales</taxon>
        <taxon>Paenibacillaceae</taxon>
        <taxon>Paenibacillus</taxon>
    </lineage>
</organism>
<dbReference type="Proteomes" id="UP000198601">
    <property type="component" value="Unassembled WGS sequence"/>
</dbReference>
<dbReference type="InterPro" id="IPR027372">
    <property type="entry name" value="Phytase-like_dom"/>
</dbReference>
<protein>
    <submittedName>
        <fullName evidence="2">Esterase-like activity of phytase</fullName>
    </submittedName>
</protein>
<evidence type="ECO:0000313" key="3">
    <source>
        <dbReference type="Proteomes" id="UP000198601"/>
    </source>
</evidence>